<dbReference type="PROSITE" id="PS51482">
    <property type="entry name" value="DEGV"/>
    <property type="match status" value="1"/>
</dbReference>
<keyword evidence="1" id="KW-0446">Lipid-binding</keyword>
<dbReference type="Gene3D" id="3.30.1180.10">
    <property type="match status" value="1"/>
</dbReference>
<dbReference type="Pfam" id="PF02645">
    <property type="entry name" value="DegV"/>
    <property type="match status" value="1"/>
</dbReference>
<dbReference type="Gene3D" id="2.20.28.50">
    <property type="entry name" value="degv family protein"/>
    <property type="match status" value="1"/>
</dbReference>
<dbReference type="Gene3D" id="3.40.50.10440">
    <property type="entry name" value="Dihydroxyacetone kinase, domain 1"/>
    <property type="match status" value="1"/>
</dbReference>
<dbReference type="GO" id="GO:0008289">
    <property type="term" value="F:lipid binding"/>
    <property type="evidence" value="ECO:0007669"/>
    <property type="project" value="UniProtKB-KW"/>
</dbReference>
<dbReference type="Proteomes" id="UP000027584">
    <property type="component" value="Unassembled WGS sequence"/>
</dbReference>
<dbReference type="NCBIfam" id="TIGR00762">
    <property type="entry name" value="DegV"/>
    <property type="match status" value="1"/>
</dbReference>
<dbReference type="PANTHER" id="PTHR33434">
    <property type="entry name" value="DEGV DOMAIN-CONTAINING PROTEIN DR_1986-RELATED"/>
    <property type="match status" value="1"/>
</dbReference>
<dbReference type="EMBL" id="CCBC010000149">
    <property type="protein sequence ID" value="CDO18071.1"/>
    <property type="molecule type" value="Genomic_DNA"/>
</dbReference>
<sequence length="299" mass="32547">MSEKSVFNSKGRIMTFKLITDSTADLDEEWANAHDVEILGLTIQLDGKTYETVGENRLTSEILLDSMKNGSKPTTSQVNVGQFEESFRRHVRNGEKVLYLAFSSVLSGTYQSSIIARDIVLEEFPQATIEIVDTLAAAGGEGYLSILAAQARDEGKSLEETKAMIIDVLPCLRTYFLVDDLYHLVRGGRLSKTSAIVGSLANIKPLLWIEPSGKLVPLAKVRGRKKALKEVVAQATQSLAHDTAVVAYANDIEGAETLKKSLLEHEDINHVLIMPLGPVISAHVGPGTLAVFSIGKEAR</sequence>
<dbReference type="PANTHER" id="PTHR33434:SF8">
    <property type="entry name" value="DEGV DOMAIN-CONTAINING PROTEIN SPR1019"/>
    <property type="match status" value="1"/>
</dbReference>
<reference evidence="2 3" key="2">
    <citation type="submission" date="2014-05" db="EMBL/GenBank/DDBJ databases">
        <title>Genome sequence of Streptococcus gallolyticus.</title>
        <authorList>
            <person name="Del Campo R."/>
        </authorList>
    </citation>
    <scope>NUCLEOTIDE SEQUENCE [LARGE SCALE GENOMIC DNA]</scope>
    <source>
        <strain evidence="2 3">LMG17956</strain>
    </source>
</reference>
<evidence type="ECO:0000256" key="1">
    <source>
        <dbReference type="ARBA" id="ARBA00023121"/>
    </source>
</evidence>
<comment type="caution">
    <text evidence="2">The sequence shown here is derived from an EMBL/GenBank/DDBJ whole genome shotgun (WGS) entry which is preliminary data.</text>
</comment>
<dbReference type="InterPro" id="IPR050270">
    <property type="entry name" value="DegV_domain_contain"/>
</dbReference>
<dbReference type="InterPro" id="IPR003797">
    <property type="entry name" value="DegV"/>
</dbReference>
<dbReference type="InterPro" id="IPR043168">
    <property type="entry name" value="DegV_C"/>
</dbReference>
<dbReference type="AlphaFoldDB" id="A0A060RHD6"/>
<dbReference type="SUPFAM" id="SSF82549">
    <property type="entry name" value="DAK1/DegV-like"/>
    <property type="match status" value="1"/>
</dbReference>
<name>A0A060RHD6_9STRE</name>
<evidence type="ECO:0000313" key="2">
    <source>
        <dbReference type="EMBL" id="CDO18071.1"/>
    </source>
</evidence>
<protein>
    <submittedName>
        <fullName evidence="2">EDD domain protein, DegV family</fullName>
    </submittedName>
</protein>
<accession>A0A060RHD6</accession>
<gene>
    <name evidence="2" type="ORF">BN963_SGAL_01266</name>
</gene>
<evidence type="ECO:0000313" key="3">
    <source>
        <dbReference type="Proteomes" id="UP000027584"/>
    </source>
</evidence>
<organism evidence="2 3">
    <name type="scientific">Streptococcus gallolyticus</name>
    <dbReference type="NCBI Taxonomy" id="315405"/>
    <lineage>
        <taxon>Bacteria</taxon>
        <taxon>Bacillati</taxon>
        <taxon>Bacillota</taxon>
        <taxon>Bacilli</taxon>
        <taxon>Lactobacillales</taxon>
        <taxon>Streptococcaceae</taxon>
        <taxon>Streptococcus</taxon>
    </lineage>
</organism>
<reference evidence="2 3" key="1">
    <citation type="submission" date="2014-02" db="EMBL/GenBank/DDBJ databases">
        <authorList>
            <person name="Manrique M."/>
        </authorList>
    </citation>
    <scope>NUCLEOTIDE SEQUENCE [LARGE SCALE GENOMIC DNA]</scope>
    <source>
        <strain evidence="2 3">LMG17956</strain>
    </source>
</reference>
<proteinExistence type="predicted"/>